<dbReference type="RefSeq" id="WP_022613586.1">
    <property type="nucleotide sequence ID" value="NZ_LK391965.1"/>
</dbReference>
<comment type="subcellular location">
    <subcellularLocation>
        <location evidence="2">Cell outer membrane</location>
    </subcellularLocation>
    <subcellularLocation>
        <location evidence="1">Cell surface</location>
    </subcellularLocation>
</comment>
<evidence type="ECO:0000259" key="10">
    <source>
        <dbReference type="Pfam" id="PF03895"/>
    </source>
</evidence>
<comment type="caution">
    <text evidence="11">The sequence shown here is derived from an EMBL/GenBank/DDBJ whole genome shotgun (WGS) entry which is preliminary data.</text>
</comment>
<organism evidence="11 12">
    <name type="scientific">Vibrio nigripulchritudo SOn1</name>
    <dbReference type="NCBI Taxonomy" id="1238450"/>
    <lineage>
        <taxon>Bacteria</taxon>
        <taxon>Pseudomonadati</taxon>
        <taxon>Pseudomonadota</taxon>
        <taxon>Gammaproteobacteria</taxon>
        <taxon>Vibrionales</taxon>
        <taxon>Vibrionaceae</taxon>
        <taxon>Vibrio</taxon>
    </lineage>
</organism>
<dbReference type="SUPFAM" id="SSF54523">
    <property type="entry name" value="Pili subunits"/>
    <property type="match status" value="1"/>
</dbReference>
<keyword evidence="6" id="KW-0472">Membrane</keyword>
<evidence type="ECO:0000256" key="1">
    <source>
        <dbReference type="ARBA" id="ARBA00004241"/>
    </source>
</evidence>
<dbReference type="GO" id="GO:0009279">
    <property type="term" value="C:cell outer membrane"/>
    <property type="evidence" value="ECO:0007669"/>
    <property type="project" value="UniProtKB-SubCell"/>
</dbReference>
<dbReference type="InterPro" id="IPR005594">
    <property type="entry name" value="YadA_C"/>
</dbReference>
<evidence type="ECO:0000313" key="11">
    <source>
        <dbReference type="EMBL" id="CCO49482.1"/>
    </source>
</evidence>
<evidence type="ECO:0000256" key="8">
    <source>
        <dbReference type="SAM" id="Coils"/>
    </source>
</evidence>
<feature type="chain" id="PRO_5043898398" description="Trimeric autotransporter adhesin YadA-like C-terminal membrane anchor domain-containing protein" evidence="9">
    <location>
        <begin position="21"/>
        <end position="265"/>
    </location>
</feature>
<feature type="domain" description="Trimeric autotransporter adhesin YadA-like C-terminal membrane anchor" evidence="10">
    <location>
        <begin position="207"/>
        <end position="265"/>
    </location>
</feature>
<evidence type="ECO:0000256" key="9">
    <source>
        <dbReference type="SAM" id="SignalP"/>
    </source>
</evidence>
<dbReference type="GO" id="GO:0009986">
    <property type="term" value="C:cell surface"/>
    <property type="evidence" value="ECO:0007669"/>
    <property type="project" value="UniProtKB-SubCell"/>
</dbReference>
<evidence type="ECO:0000256" key="2">
    <source>
        <dbReference type="ARBA" id="ARBA00004442"/>
    </source>
</evidence>
<name>A0AAV2VXK1_9VIBR</name>
<protein>
    <recommendedName>
        <fullName evidence="10">Trimeric autotransporter adhesin YadA-like C-terminal membrane anchor domain-containing protein</fullName>
    </recommendedName>
</protein>
<keyword evidence="4" id="KW-0812">Transmembrane</keyword>
<proteinExistence type="predicted"/>
<evidence type="ECO:0000256" key="3">
    <source>
        <dbReference type="ARBA" id="ARBA00022452"/>
    </source>
</evidence>
<dbReference type="EMBL" id="CAOF01000179">
    <property type="protein sequence ID" value="CCO49482.1"/>
    <property type="molecule type" value="Genomic_DNA"/>
</dbReference>
<keyword evidence="3" id="KW-1134">Transmembrane beta strand</keyword>
<evidence type="ECO:0000313" key="12">
    <source>
        <dbReference type="Proteomes" id="UP000018211"/>
    </source>
</evidence>
<evidence type="ECO:0000256" key="4">
    <source>
        <dbReference type="ARBA" id="ARBA00022692"/>
    </source>
</evidence>
<sequence length="265" mass="28149">MKKAILATALLSTFSMGASAAINGDIVEVNKIDGLLKENNLVARESADGVTRIFANNGQNNIAEIRRNADGTYTLHDNHENSGSVNLKVKDGIVSFADVENKPLPDADKARRDAEINQNKNDIEEANKRAESVDRAINNIEDAIFHGGNEIVNAASAIDNRVNSLEIQFEQMAQTQLQQSRRIDQNEGKMSNGIAGVAAMANIPTVSGKTTFGAGIGHFNGSNAIAIGASTGFENGVSLKGSLSYAKGKWDQKDVVVGAGIGYSF</sequence>
<keyword evidence="7" id="KW-0998">Cell outer membrane</keyword>
<keyword evidence="8" id="KW-0175">Coiled coil</keyword>
<feature type="signal peptide" evidence="9">
    <location>
        <begin position="1"/>
        <end position="20"/>
    </location>
</feature>
<evidence type="ECO:0000256" key="7">
    <source>
        <dbReference type="ARBA" id="ARBA00023237"/>
    </source>
</evidence>
<accession>A0AAV2VXK1</accession>
<dbReference type="AlphaFoldDB" id="A0AAV2VXK1"/>
<dbReference type="InterPro" id="IPR045584">
    <property type="entry name" value="Pilin-like"/>
</dbReference>
<dbReference type="Gene3D" id="3.30.1300.30">
    <property type="entry name" value="GSPII I/J protein-like"/>
    <property type="match status" value="1"/>
</dbReference>
<keyword evidence="5 9" id="KW-0732">Signal</keyword>
<feature type="coiled-coil region" evidence="8">
    <location>
        <begin position="109"/>
        <end position="143"/>
    </location>
</feature>
<dbReference type="Proteomes" id="UP000018211">
    <property type="component" value="Unassembled WGS sequence"/>
</dbReference>
<reference evidence="11 12" key="1">
    <citation type="journal article" date="2013" name="ISME J.">
        <title>Comparative genomics of pathogenic lineages of Vibrio nigripulchritudo identifies virulence-associated traits.</title>
        <authorList>
            <person name="Goudenege D."/>
            <person name="Labreuche Y."/>
            <person name="Krin E."/>
            <person name="Ansquer D."/>
            <person name="Mangenot S."/>
            <person name="Calteau A."/>
            <person name="Medigue C."/>
            <person name="Mazel D."/>
            <person name="Polz M.F."/>
            <person name="Le Roux F."/>
        </authorList>
    </citation>
    <scope>NUCLEOTIDE SEQUENCE [LARGE SCALE GENOMIC DNA]</scope>
    <source>
        <strain evidence="11 12">SOn1</strain>
    </source>
</reference>
<gene>
    <name evidence="11" type="ORF">VIBNISOn1_830038</name>
</gene>
<dbReference type="Pfam" id="PF03895">
    <property type="entry name" value="YadA_anchor"/>
    <property type="match status" value="1"/>
</dbReference>
<evidence type="ECO:0000256" key="5">
    <source>
        <dbReference type="ARBA" id="ARBA00022729"/>
    </source>
</evidence>
<evidence type="ECO:0000256" key="6">
    <source>
        <dbReference type="ARBA" id="ARBA00023136"/>
    </source>
</evidence>